<organism evidence="1 2">
    <name type="scientific">Romanomermis culicivorax</name>
    <name type="common">Nematode worm</name>
    <dbReference type="NCBI Taxonomy" id="13658"/>
    <lineage>
        <taxon>Eukaryota</taxon>
        <taxon>Metazoa</taxon>
        <taxon>Ecdysozoa</taxon>
        <taxon>Nematoda</taxon>
        <taxon>Enoplea</taxon>
        <taxon>Dorylaimia</taxon>
        <taxon>Mermithida</taxon>
        <taxon>Mermithoidea</taxon>
        <taxon>Mermithidae</taxon>
        <taxon>Romanomermis</taxon>
    </lineage>
</organism>
<name>A0A915JB08_ROMCU</name>
<evidence type="ECO:0000313" key="2">
    <source>
        <dbReference type="WBParaSite" id="nRc.2.0.1.t22846-RA"/>
    </source>
</evidence>
<dbReference type="AlphaFoldDB" id="A0A915JB08"/>
<dbReference type="WBParaSite" id="nRc.2.0.1.t22846-RA">
    <property type="protein sequence ID" value="nRc.2.0.1.t22846-RA"/>
    <property type="gene ID" value="nRc.2.0.1.g22846"/>
</dbReference>
<proteinExistence type="predicted"/>
<keyword evidence="1" id="KW-1185">Reference proteome</keyword>
<sequence>MEYSSDMSKSMESTINQSLYEWRTFRDDCNKLMSQPNMLNNNDSLNAQSGTNDCMRAFEDLFRENISLLYNDVTNASMHHERVSPEYLDSLEMRYEDLVCRTRDVLVEQLPNLASEADRHASIQGFRKWLQVKSDMLNDIEHVLSGDFGFNDKDQFLLRQKSPFASAAEDGSRNWLPKLFLGQLFDLILAF</sequence>
<accession>A0A915JB08</accession>
<dbReference type="Proteomes" id="UP000887565">
    <property type="component" value="Unplaced"/>
</dbReference>
<evidence type="ECO:0000313" key="1">
    <source>
        <dbReference type="Proteomes" id="UP000887565"/>
    </source>
</evidence>
<protein>
    <submittedName>
        <fullName evidence="2">Uncharacterized protein</fullName>
    </submittedName>
</protein>
<reference evidence="2" key="1">
    <citation type="submission" date="2022-11" db="UniProtKB">
        <authorList>
            <consortium name="WormBaseParasite"/>
        </authorList>
    </citation>
    <scope>IDENTIFICATION</scope>
</reference>